<feature type="region of interest" description="Disordered" evidence="1">
    <location>
        <begin position="189"/>
        <end position="239"/>
    </location>
</feature>
<evidence type="ECO:0000313" key="3">
    <source>
        <dbReference type="Proteomes" id="UP000077521"/>
    </source>
</evidence>
<feature type="compositionally biased region" description="Low complexity" evidence="1">
    <location>
        <begin position="218"/>
        <end position="227"/>
    </location>
</feature>
<feature type="compositionally biased region" description="Low complexity" evidence="1">
    <location>
        <begin position="331"/>
        <end position="356"/>
    </location>
</feature>
<feature type="compositionally biased region" description="Low complexity" evidence="1">
    <location>
        <begin position="150"/>
        <end position="170"/>
    </location>
</feature>
<protein>
    <recommendedName>
        <fullName evidence="4">FHA domain-containing protein</fullName>
    </recommendedName>
</protein>
<proteinExistence type="predicted"/>
<dbReference type="EMBL" id="LWDF02001499">
    <property type="protein sequence ID" value="KAE8238527.1"/>
    <property type="molecule type" value="Genomic_DNA"/>
</dbReference>
<organism evidence="2 3">
    <name type="scientific">Tilletia indica</name>
    <dbReference type="NCBI Taxonomy" id="43049"/>
    <lineage>
        <taxon>Eukaryota</taxon>
        <taxon>Fungi</taxon>
        <taxon>Dikarya</taxon>
        <taxon>Basidiomycota</taxon>
        <taxon>Ustilaginomycotina</taxon>
        <taxon>Exobasidiomycetes</taxon>
        <taxon>Tilletiales</taxon>
        <taxon>Tilletiaceae</taxon>
        <taxon>Tilletia</taxon>
    </lineage>
</organism>
<evidence type="ECO:0008006" key="4">
    <source>
        <dbReference type="Google" id="ProtNLM"/>
    </source>
</evidence>
<feature type="compositionally biased region" description="Polar residues" evidence="1">
    <location>
        <begin position="190"/>
        <end position="208"/>
    </location>
</feature>
<accession>A0A8T8SEL6</accession>
<evidence type="ECO:0000256" key="1">
    <source>
        <dbReference type="SAM" id="MobiDB-lite"/>
    </source>
</evidence>
<feature type="non-terminal residue" evidence="2">
    <location>
        <position position="1"/>
    </location>
</feature>
<feature type="compositionally biased region" description="Low complexity" evidence="1">
    <location>
        <begin position="112"/>
        <end position="135"/>
    </location>
</feature>
<feature type="region of interest" description="Disordered" evidence="1">
    <location>
        <begin position="110"/>
        <end position="170"/>
    </location>
</feature>
<feature type="region of interest" description="Disordered" evidence="1">
    <location>
        <begin position="266"/>
        <end position="387"/>
    </location>
</feature>
<feature type="compositionally biased region" description="Polar residues" evidence="1">
    <location>
        <begin position="230"/>
        <end position="239"/>
    </location>
</feature>
<evidence type="ECO:0000313" key="2">
    <source>
        <dbReference type="EMBL" id="KAE8238527.1"/>
    </source>
</evidence>
<feature type="compositionally biased region" description="Polar residues" evidence="1">
    <location>
        <begin position="320"/>
        <end position="329"/>
    </location>
</feature>
<gene>
    <name evidence="2" type="ORF">A4X13_0g8474</name>
</gene>
<reference evidence="2" key="1">
    <citation type="submission" date="2016-04" db="EMBL/GenBank/DDBJ databases">
        <authorList>
            <person name="Nguyen H.D."/>
            <person name="Samba Siva P."/>
            <person name="Cullis J."/>
            <person name="Levesque C.A."/>
            <person name="Hambleton S."/>
        </authorList>
    </citation>
    <scope>NUCLEOTIDE SEQUENCE</scope>
    <source>
        <strain evidence="2">DAOMC 236416</strain>
    </source>
</reference>
<feature type="compositionally biased region" description="Low complexity" evidence="1">
    <location>
        <begin position="266"/>
        <end position="285"/>
    </location>
</feature>
<reference evidence="2" key="2">
    <citation type="journal article" date="2019" name="IMA Fungus">
        <title>Genome sequencing and comparison of five Tilletia species to identify candidate genes for the detection of regulated species infecting wheat.</title>
        <authorList>
            <person name="Nguyen H.D.T."/>
            <person name="Sultana T."/>
            <person name="Kesanakurti P."/>
            <person name="Hambleton S."/>
        </authorList>
    </citation>
    <scope>NUCLEOTIDE SEQUENCE</scope>
    <source>
        <strain evidence="2">DAOMC 236416</strain>
    </source>
</reference>
<sequence length="616" mass="64741">EANIIDYILLGTAFFQADEARVQLCGGSPSIWSSRTDLGVYINDQLLGAVPVLLRDGDILAFPRQIHDLKYAVRFRVEVDTLALSCGVDHELEMVRLMWREIRAEETRAALTSPSSSSVSPPSTSSSRSVSSPSVSTPPSPASPIRSATSVLPSPKVSSIPSSTSDTPISAPFHTSVLTSPFDSVRKLPSSPSFGASSRTSVPTSVLPSTAPLHRRSSVSSTSALLSEHTPPSSASISVPCTPYESIVQTLRARDLEAYREIAQAPRLASPSSSASPSLASPPVSGDTQLHSSPSPSVLVRDSEIRTSPSTSVLVRNRSNDLSLSSPHPCSSVPAPSAFARSSSASPSPASDFYSPCLPSASGPDRHITDSGQYTKPLSPKSSSPRRDPLAIAELALRRVREAWNAARLALPPVSVSVSARSQCPCSKTADVALERIIHASFTLRRDAICALPAVSAPHQHGTPFQRLSTIDIAAPRADAASNHPGAAPVSVPHTFDVAVKYPAYSAASGSVDDVLPGSDKAPLYTTAVDAAPSGPICFPAAPITAPMAGTFGFAPLPSWSPPSASSPFSSLSFFARLLPASWNYPTPPSRNVFPAPLRPSLLPWVGHAHPVFPLF</sequence>
<feature type="compositionally biased region" description="Polar residues" evidence="1">
    <location>
        <begin position="286"/>
        <end position="296"/>
    </location>
</feature>
<dbReference type="Proteomes" id="UP000077521">
    <property type="component" value="Unassembled WGS sequence"/>
</dbReference>
<dbReference type="AlphaFoldDB" id="A0A8T8SEL6"/>
<keyword evidence="3" id="KW-1185">Reference proteome</keyword>
<comment type="caution">
    <text evidence="2">The sequence shown here is derived from an EMBL/GenBank/DDBJ whole genome shotgun (WGS) entry which is preliminary data.</text>
</comment>
<name>A0A8T8SEL6_9BASI</name>